<evidence type="ECO:0000313" key="5">
    <source>
        <dbReference type="Proteomes" id="UP000271464"/>
    </source>
</evidence>
<reference evidence="5 6" key="2">
    <citation type="submission" date="2018-09" db="EMBL/GenBank/DDBJ databases">
        <authorList>
            <person name="Tagini F."/>
        </authorList>
    </citation>
    <scope>NUCLEOTIDE SEQUENCE [LARGE SCALE GENOMIC DNA]</scope>
    <source>
        <strain evidence="3 5">MK4</strain>
        <strain evidence="2 6">MK42</strain>
    </source>
</reference>
<evidence type="ECO:0000313" key="6">
    <source>
        <dbReference type="Proteomes" id="UP000279331"/>
    </source>
</evidence>
<dbReference type="Proteomes" id="UP000271464">
    <property type="component" value="Unassembled WGS sequence"/>
</dbReference>
<dbReference type="RefSeq" id="WP_075547651.1">
    <property type="nucleotide sequence ID" value="NZ_LWCM01000094.1"/>
</dbReference>
<keyword evidence="5" id="KW-1185">Reference proteome</keyword>
<evidence type="ECO:0000313" key="2">
    <source>
        <dbReference type="EMBL" id="VAZ86083.1"/>
    </source>
</evidence>
<dbReference type="GeneID" id="66597906"/>
<evidence type="ECO:0000313" key="3">
    <source>
        <dbReference type="EMBL" id="VBA30077.1"/>
    </source>
</evidence>
<accession>A0A1X0L8H1</accession>
<dbReference type="EMBL" id="UPHL01000142">
    <property type="protein sequence ID" value="VAZ86083.1"/>
    <property type="molecule type" value="Genomic_DNA"/>
</dbReference>
<protein>
    <recommendedName>
        <fullName evidence="7">DUF559 domain-containing protein</fullName>
    </recommendedName>
</protein>
<dbReference type="EMBL" id="UPHM01000134">
    <property type="protein sequence ID" value="VBA30077.1"/>
    <property type="molecule type" value="Genomic_DNA"/>
</dbReference>
<evidence type="ECO:0000313" key="4">
    <source>
        <dbReference type="Proteomes" id="UP000192335"/>
    </source>
</evidence>
<dbReference type="OrthoDB" id="5181611at2"/>
<dbReference type="AlphaFoldDB" id="A0A1X0L8H1"/>
<gene>
    <name evidence="1" type="ORF">B4U45_11230</name>
    <name evidence="2" type="ORF">LAUMK42_04926</name>
    <name evidence="3" type="ORF">LAUMK4_04951</name>
</gene>
<comment type="caution">
    <text evidence="2">The sequence shown here is derived from an EMBL/GenBank/DDBJ whole genome shotgun (WGS) entry which is preliminary data.</text>
</comment>
<dbReference type="Proteomes" id="UP000192335">
    <property type="component" value="Unassembled WGS sequence"/>
</dbReference>
<evidence type="ECO:0008006" key="7">
    <source>
        <dbReference type="Google" id="ProtNLM"/>
    </source>
</evidence>
<name>A0A1X0L8H1_9MYCO</name>
<reference evidence="1 4" key="1">
    <citation type="submission" date="2017-02" db="EMBL/GenBank/DDBJ databases">
        <title>Mycobacterium kansasii genomes.</title>
        <authorList>
            <person name="Borowka P."/>
            <person name="Strapagiel D."/>
            <person name="Marciniak B."/>
            <person name="Lach J."/>
            <person name="Bakula Z."/>
            <person name="Van Ingen J."/>
            <person name="Safianowska A."/>
            <person name="Brzostek A."/>
            <person name="Dziadek J."/>
            <person name="Jagielski T."/>
        </authorList>
    </citation>
    <scope>NUCLEOTIDE SEQUENCE [LARGE SCALE GENOMIC DNA]</scope>
    <source>
        <strain evidence="1 4">12MK</strain>
    </source>
</reference>
<organism evidence="2 6">
    <name type="scientific">Mycobacterium persicum</name>
    <dbReference type="NCBI Taxonomy" id="1487726"/>
    <lineage>
        <taxon>Bacteria</taxon>
        <taxon>Bacillati</taxon>
        <taxon>Actinomycetota</taxon>
        <taxon>Actinomycetes</taxon>
        <taxon>Mycobacteriales</taxon>
        <taxon>Mycobacteriaceae</taxon>
        <taxon>Mycobacterium</taxon>
    </lineage>
</organism>
<proteinExistence type="predicted"/>
<dbReference type="EMBL" id="MWQA01000001">
    <property type="protein sequence ID" value="ORC07096.1"/>
    <property type="molecule type" value="Genomic_DNA"/>
</dbReference>
<sequence length="279" mass="31309">MGEPFVGSEAVAAGITSASQLRRRYTRVFRDVYVSEGTELTQAVRARAAWLWSKRRGVVAGFTAVALHGSSWVDEDRPVDIIHDNRHPLPGLQIWGDRLEDDEIQLIDGIPITTPARTALDLACWHPTTAAVAALDALARATEFKVADVELLAARHRGRRGLERARVSLDLVDAGAQSPKETWLRLVLVQGGLPRPQTQIPVLNEFGDANAYLDMGWEDVKVAVEYDGEQHRTDRRQYTWDVRRLELVDRRGWTVVRVVAGDRPAEILRRVRAARALRM</sequence>
<evidence type="ECO:0000313" key="1">
    <source>
        <dbReference type="EMBL" id="ORC07096.1"/>
    </source>
</evidence>
<dbReference type="Proteomes" id="UP000279331">
    <property type="component" value="Unassembled WGS sequence"/>
</dbReference>